<accession>A0A7X0C3L0</accession>
<keyword evidence="3" id="KW-1185">Reference proteome</keyword>
<dbReference type="EMBL" id="JACHJB010000002">
    <property type="protein sequence ID" value="MBB6347862.1"/>
    <property type="molecule type" value="Genomic_DNA"/>
</dbReference>
<proteinExistence type="predicted"/>
<gene>
    <name evidence="2" type="ORF">FHU36_004407</name>
</gene>
<dbReference type="AlphaFoldDB" id="A0A7X0C3L0"/>
<protein>
    <submittedName>
        <fullName evidence="2">Cytochrome bd-type quinol oxidase subunit 2</fullName>
    </submittedName>
</protein>
<organism evidence="2 3">
    <name type="scientific">Nonomuraea muscovyensis</name>
    <dbReference type="NCBI Taxonomy" id="1124761"/>
    <lineage>
        <taxon>Bacteria</taxon>
        <taxon>Bacillati</taxon>
        <taxon>Actinomycetota</taxon>
        <taxon>Actinomycetes</taxon>
        <taxon>Streptosporangiales</taxon>
        <taxon>Streptosporangiaceae</taxon>
        <taxon>Nonomuraea</taxon>
    </lineage>
</organism>
<keyword evidence="1" id="KW-1133">Transmembrane helix</keyword>
<reference evidence="2 3" key="1">
    <citation type="submission" date="2020-08" db="EMBL/GenBank/DDBJ databases">
        <title>Sequencing the genomes of 1000 actinobacteria strains.</title>
        <authorList>
            <person name="Klenk H.-P."/>
        </authorList>
    </citation>
    <scope>NUCLEOTIDE SEQUENCE [LARGE SCALE GENOMIC DNA]</scope>
    <source>
        <strain evidence="2 3">DSM 45913</strain>
    </source>
</reference>
<evidence type="ECO:0000313" key="3">
    <source>
        <dbReference type="Proteomes" id="UP000583800"/>
    </source>
</evidence>
<keyword evidence="1" id="KW-0812">Transmembrane</keyword>
<dbReference type="Proteomes" id="UP000583800">
    <property type="component" value="Unassembled WGS sequence"/>
</dbReference>
<evidence type="ECO:0000313" key="2">
    <source>
        <dbReference type="EMBL" id="MBB6347862.1"/>
    </source>
</evidence>
<evidence type="ECO:0000256" key="1">
    <source>
        <dbReference type="SAM" id="Phobius"/>
    </source>
</evidence>
<keyword evidence="1" id="KW-0472">Membrane</keyword>
<name>A0A7X0C3L0_9ACTN</name>
<sequence>MNLPNGYLITLVLIAIKLGYQAFSWWVFRGRAEDPGYS</sequence>
<feature type="transmembrane region" description="Helical" evidence="1">
    <location>
        <begin position="6"/>
        <end position="28"/>
    </location>
</feature>
<comment type="caution">
    <text evidence="2">The sequence shown here is derived from an EMBL/GenBank/DDBJ whole genome shotgun (WGS) entry which is preliminary data.</text>
</comment>